<accession>A0A2M7W236</accession>
<keyword evidence="5" id="KW-0812">Transmembrane</keyword>
<evidence type="ECO:0000256" key="1">
    <source>
        <dbReference type="ARBA" id="ARBA00008683"/>
    </source>
</evidence>
<dbReference type="Gene3D" id="3.90.226.10">
    <property type="entry name" value="2-enoyl-CoA Hydratase, Chain A, domain 1"/>
    <property type="match status" value="1"/>
</dbReference>
<dbReference type="Gene3D" id="6.20.330.10">
    <property type="match status" value="1"/>
</dbReference>
<dbReference type="InterPro" id="IPR001907">
    <property type="entry name" value="ClpP"/>
</dbReference>
<dbReference type="NCBIfam" id="TIGR00706">
    <property type="entry name" value="SppA_dom"/>
    <property type="match status" value="1"/>
</dbReference>
<dbReference type="InterPro" id="IPR002142">
    <property type="entry name" value="Peptidase_S49"/>
</dbReference>
<dbReference type="InterPro" id="IPR004635">
    <property type="entry name" value="Pept_S49_SppA"/>
</dbReference>
<feature type="domain" description="Peptidase S49" evidence="6">
    <location>
        <begin position="159"/>
        <end position="315"/>
    </location>
</feature>
<keyword evidence="2" id="KW-0645">Protease</keyword>
<protein>
    <submittedName>
        <fullName evidence="7">Signal peptide peptidase SppA</fullName>
    </submittedName>
</protein>
<feature type="transmembrane region" description="Helical" evidence="5">
    <location>
        <begin position="27"/>
        <end position="51"/>
    </location>
</feature>
<keyword evidence="4" id="KW-0720">Serine protease</keyword>
<organism evidence="7 8">
    <name type="scientific">Candidatus Dojkabacteria bacterium CG_4_10_14_0_2_um_filter_Dojkabacteria_WS6_41_15</name>
    <dbReference type="NCBI Taxonomy" id="2014249"/>
    <lineage>
        <taxon>Bacteria</taxon>
        <taxon>Candidatus Dojkabacteria</taxon>
    </lineage>
</organism>
<name>A0A2M7W236_9BACT</name>
<dbReference type="Pfam" id="PF01343">
    <property type="entry name" value="Peptidase_S49"/>
    <property type="match status" value="1"/>
</dbReference>
<evidence type="ECO:0000256" key="4">
    <source>
        <dbReference type="ARBA" id="ARBA00022825"/>
    </source>
</evidence>
<evidence type="ECO:0000313" key="8">
    <source>
        <dbReference type="Proteomes" id="UP000228952"/>
    </source>
</evidence>
<dbReference type="GO" id="GO:0004252">
    <property type="term" value="F:serine-type endopeptidase activity"/>
    <property type="evidence" value="ECO:0007669"/>
    <property type="project" value="InterPro"/>
</dbReference>
<dbReference type="InterPro" id="IPR029045">
    <property type="entry name" value="ClpP/crotonase-like_dom_sf"/>
</dbReference>
<evidence type="ECO:0000256" key="3">
    <source>
        <dbReference type="ARBA" id="ARBA00022801"/>
    </source>
</evidence>
<dbReference type="PANTHER" id="PTHR42987">
    <property type="entry name" value="PEPTIDASE S49"/>
    <property type="match status" value="1"/>
</dbReference>
<dbReference type="CDD" id="cd07023">
    <property type="entry name" value="S49_Sppa_N_C"/>
    <property type="match status" value="1"/>
</dbReference>
<reference evidence="8" key="1">
    <citation type="submission" date="2017-09" db="EMBL/GenBank/DDBJ databases">
        <title>Depth-based differentiation of microbial function through sediment-hosted aquifers and enrichment of novel symbionts in the deep terrestrial subsurface.</title>
        <authorList>
            <person name="Probst A.J."/>
            <person name="Ladd B."/>
            <person name="Jarett J.K."/>
            <person name="Geller-Mcgrath D.E."/>
            <person name="Sieber C.M.K."/>
            <person name="Emerson J.B."/>
            <person name="Anantharaman K."/>
            <person name="Thomas B.C."/>
            <person name="Malmstrom R."/>
            <person name="Stieglmeier M."/>
            <person name="Klingl A."/>
            <person name="Woyke T."/>
            <person name="Ryan C.M."/>
            <person name="Banfield J.F."/>
        </authorList>
    </citation>
    <scope>NUCLEOTIDE SEQUENCE [LARGE SCALE GENOMIC DNA]</scope>
</reference>
<keyword evidence="5" id="KW-1133">Transmembrane helix</keyword>
<evidence type="ECO:0000259" key="6">
    <source>
        <dbReference type="Pfam" id="PF01343"/>
    </source>
</evidence>
<keyword evidence="5" id="KW-0472">Membrane</keyword>
<dbReference type="GO" id="GO:0004176">
    <property type="term" value="F:ATP-dependent peptidase activity"/>
    <property type="evidence" value="ECO:0007669"/>
    <property type="project" value="InterPro"/>
</dbReference>
<dbReference type="AlphaFoldDB" id="A0A2M7W236"/>
<dbReference type="SUPFAM" id="SSF52096">
    <property type="entry name" value="ClpP/crotonase"/>
    <property type="match status" value="1"/>
</dbReference>
<dbReference type="PANTHER" id="PTHR42987:SF4">
    <property type="entry name" value="PROTEASE SOHB-RELATED"/>
    <property type="match status" value="1"/>
</dbReference>
<dbReference type="InterPro" id="IPR047272">
    <property type="entry name" value="S49_SppA_C"/>
</dbReference>
<evidence type="ECO:0000313" key="7">
    <source>
        <dbReference type="EMBL" id="PJA14329.1"/>
    </source>
</evidence>
<sequence>MNDESKPMSPEVVYVQAPAKKSGWRTFWLTLTVFFLICGVCGVLPIALLLLTDSSGNITEKGADGVTYTYVMGNKESENKILAVYIDQPILTSSQDYSDDIVSSLLVGQYVFGYRIKDQLMETASDSTIKGIVFFINSPGGTVVGSRAIAEGISYYREHTKKPVYAYVEDMAASGAYWAAAATDKIYAEQGSLTGSIGVLMGPFEYYDKLVTLGGVGTENGISISYITGGKYKDLGNPTKKISEEELAVLQKGIDNEYTVFIDHVAKNRKISTTSIRDEVRALIYGAAEAKRLGLIDVIGSREEVLADISNVAGVSSDYKVVKIGTHTSLFGGFFASFNKKTTQTATAPARVCALCEKYLYLFGNPLDY</sequence>
<keyword evidence="3" id="KW-0378">Hydrolase</keyword>
<dbReference type="Proteomes" id="UP000228952">
    <property type="component" value="Unassembled WGS sequence"/>
</dbReference>
<evidence type="ECO:0000256" key="2">
    <source>
        <dbReference type="ARBA" id="ARBA00022670"/>
    </source>
</evidence>
<comment type="caution">
    <text evidence="7">The sequence shown here is derived from an EMBL/GenBank/DDBJ whole genome shotgun (WGS) entry which is preliminary data.</text>
</comment>
<gene>
    <name evidence="7" type="primary">sppA</name>
    <name evidence="7" type="ORF">COX64_02185</name>
</gene>
<comment type="similarity">
    <text evidence="1">Belongs to the peptidase S49 family.</text>
</comment>
<proteinExistence type="inferred from homology"/>
<dbReference type="EMBL" id="PFQB01000054">
    <property type="protein sequence ID" value="PJA14329.1"/>
    <property type="molecule type" value="Genomic_DNA"/>
</dbReference>
<dbReference type="GO" id="GO:0006508">
    <property type="term" value="P:proteolysis"/>
    <property type="evidence" value="ECO:0007669"/>
    <property type="project" value="UniProtKB-KW"/>
</dbReference>
<dbReference type="PRINTS" id="PR00127">
    <property type="entry name" value="CLPPROTEASEP"/>
</dbReference>
<evidence type="ECO:0000256" key="5">
    <source>
        <dbReference type="SAM" id="Phobius"/>
    </source>
</evidence>